<evidence type="ECO:0000313" key="3">
    <source>
        <dbReference type="EMBL" id="HFI91393.1"/>
    </source>
</evidence>
<dbReference type="CDD" id="cd06558">
    <property type="entry name" value="crotonase-like"/>
    <property type="match status" value="1"/>
</dbReference>
<sequence>MIKYEIKNQTAIITLNRPEKRNALNSELVTRLSEKISEAESNVTVKSVILTGEGKAFCAGADLEYLNLIKNNSPVENEKDSASLSDMYLRIYNCSKPTIAAVNGPAIAGGCGLASVCDFVFADSQFSKFGYTEVRIGFVPAIVSIFLIKKIGEGKAKQLLLSGEIINADSAHKIGMVDFLSDNVLNDALNFAEKLNLNSLESLMMSKKMLHSISGLNVTEAVEYCLRINVLSRSTKDFEEGINKFLNK</sequence>
<evidence type="ECO:0000256" key="2">
    <source>
        <dbReference type="RuleBase" id="RU003707"/>
    </source>
</evidence>
<organism evidence="3">
    <name type="scientific">Ignavibacterium album</name>
    <dbReference type="NCBI Taxonomy" id="591197"/>
    <lineage>
        <taxon>Bacteria</taxon>
        <taxon>Pseudomonadati</taxon>
        <taxon>Ignavibacteriota</taxon>
        <taxon>Ignavibacteria</taxon>
        <taxon>Ignavibacteriales</taxon>
        <taxon>Ignavibacteriaceae</taxon>
        <taxon>Ignavibacterium</taxon>
    </lineage>
</organism>
<dbReference type="GO" id="GO:0016853">
    <property type="term" value="F:isomerase activity"/>
    <property type="evidence" value="ECO:0007669"/>
    <property type="project" value="UniProtKB-KW"/>
</dbReference>
<accession>A0A7V2ZK21</accession>
<dbReference type="PANTHER" id="PTHR42964">
    <property type="entry name" value="ENOYL-COA HYDRATASE"/>
    <property type="match status" value="1"/>
</dbReference>
<dbReference type="InterPro" id="IPR018376">
    <property type="entry name" value="Enoyl-CoA_hyd/isom_CS"/>
</dbReference>
<evidence type="ECO:0000256" key="1">
    <source>
        <dbReference type="ARBA" id="ARBA00005254"/>
    </source>
</evidence>
<dbReference type="InterPro" id="IPR001753">
    <property type="entry name" value="Enoyl-CoA_hydra/iso"/>
</dbReference>
<keyword evidence="3" id="KW-0413">Isomerase</keyword>
<dbReference type="PROSITE" id="PS00166">
    <property type="entry name" value="ENOYL_COA_HYDRATASE"/>
    <property type="match status" value="1"/>
</dbReference>
<dbReference type="Gene3D" id="3.90.226.10">
    <property type="entry name" value="2-enoyl-CoA Hydratase, Chain A, domain 1"/>
    <property type="match status" value="1"/>
</dbReference>
<dbReference type="EMBL" id="DSUJ01000008">
    <property type="protein sequence ID" value="HFI91393.1"/>
    <property type="molecule type" value="Genomic_DNA"/>
</dbReference>
<reference evidence="3" key="1">
    <citation type="journal article" date="2020" name="mSystems">
        <title>Genome- and Community-Level Interaction Insights into Carbon Utilization and Element Cycling Functions of Hydrothermarchaeota in Hydrothermal Sediment.</title>
        <authorList>
            <person name="Zhou Z."/>
            <person name="Liu Y."/>
            <person name="Xu W."/>
            <person name="Pan J."/>
            <person name="Luo Z.H."/>
            <person name="Li M."/>
        </authorList>
    </citation>
    <scope>NUCLEOTIDE SEQUENCE [LARGE SCALE GENOMIC DNA]</scope>
    <source>
        <strain evidence="3">SpSt-479</strain>
    </source>
</reference>
<dbReference type="AlphaFoldDB" id="A0A7V2ZK21"/>
<dbReference type="InterPro" id="IPR051683">
    <property type="entry name" value="Enoyl-CoA_Hydratase/Isomerase"/>
</dbReference>
<dbReference type="Pfam" id="PF00378">
    <property type="entry name" value="ECH_1"/>
    <property type="match status" value="1"/>
</dbReference>
<dbReference type="InterPro" id="IPR029045">
    <property type="entry name" value="ClpP/crotonase-like_dom_sf"/>
</dbReference>
<protein>
    <submittedName>
        <fullName evidence="3">Enoyl-CoA hydratase/isomerase family protein</fullName>
    </submittedName>
</protein>
<dbReference type="PANTHER" id="PTHR42964:SF1">
    <property type="entry name" value="POLYKETIDE BIOSYNTHESIS ENOYL-COA HYDRATASE PKSH-RELATED"/>
    <property type="match status" value="1"/>
</dbReference>
<comment type="similarity">
    <text evidence="1 2">Belongs to the enoyl-CoA hydratase/isomerase family.</text>
</comment>
<name>A0A7V2ZK21_9BACT</name>
<dbReference type="SUPFAM" id="SSF52096">
    <property type="entry name" value="ClpP/crotonase"/>
    <property type="match status" value="1"/>
</dbReference>
<comment type="caution">
    <text evidence="3">The sequence shown here is derived from an EMBL/GenBank/DDBJ whole genome shotgun (WGS) entry which is preliminary data.</text>
</comment>
<gene>
    <name evidence="3" type="ORF">ENS31_07675</name>
</gene>
<proteinExistence type="inferred from homology"/>